<accession>A0ACC2U455</accession>
<keyword evidence="2" id="KW-1185">Reference proteome</keyword>
<name>A0ACC2U455_9FUNG</name>
<organism evidence="1 2">
    <name type="scientific">Entomophthora muscae</name>
    <dbReference type="NCBI Taxonomy" id="34485"/>
    <lineage>
        <taxon>Eukaryota</taxon>
        <taxon>Fungi</taxon>
        <taxon>Fungi incertae sedis</taxon>
        <taxon>Zoopagomycota</taxon>
        <taxon>Entomophthoromycotina</taxon>
        <taxon>Entomophthoromycetes</taxon>
        <taxon>Entomophthorales</taxon>
        <taxon>Entomophthoraceae</taxon>
        <taxon>Entomophthora</taxon>
    </lineage>
</organism>
<sequence length="74" mass="8145">MRFLVALLALAAGNLGFITRPALTQTHNSPLGFLDQLLGSSQTFPDDLELDHQLKQVETSLANLNKLVEELDKI</sequence>
<gene>
    <name evidence="1" type="ORF">DSO57_1013855</name>
</gene>
<dbReference type="EMBL" id="QTSX02001472">
    <property type="protein sequence ID" value="KAJ9081510.1"/>
    <property type="molecule type" value="Genomic_DNA"/>
</dbReference>
<protein>
    <submittedName>
        <fullName evidence="1">Uncharacterized protein</fullName>
    </submittedName>
</protein>
<proteinExistence type="predicted"/>
<reference evidence="1" key="1">
    <citation type="submission" date="2022-04" db="EMBL/GenBank/DDBJ databases">
        <title>Genome of the entomopathogenic fungus Entomophthora muscae.</title>
        <authorList>
            <person name="Elya C."/>
            <person name="Lovett B.R."/>
            <person name="Lee E."/>
            <person name="Macias A.M."/>
            <person name="Hajek A.E."/>
            <person name="De Bivort B.L."/>
            <person name="Kasson M.T."/>
            <person name="De Fine Licht H.H."/>
            <person name="Stajich J.E."/>
        </authorList>
    </citation>
    <scope>NUCLEOTIDE SEQUENCE</scope>
    <source>
        <strain evidence="1">Berkeley</strain>
    </source>
</reference>
<evidence type="ECO:0000313" key="2">
    <source>
        <dbReference type="Proteomes" id="UP001165960"/>
    </source>
</evidence>
<dbReference type="Proteomes" id="UP001165960">
    <property type="component" value="Unassembled WGS sequence"/>
</dbReference>
<evidence type="ECO:0000313" key="1">
    <source>
        <dbReference type="EMBL" id="KAJ9081510.1"/>
    </source>
</evidence>
<comment type="caution">
    <text evidence="1">The sequence shown here is derived from an EMBL/GenBank/DDBJ whole genome shotgun (WGS) entry which is preliminary data.</text>
</comment>